<accession>A0A0J9XUC8</accession>
<dbReference type="AlphaFoldDB" id="A0A0J9XUC8"/>
<organism evidence="1">
    <name type="scientific">Brugia malayi</name>
    <name type="common">Filarial nematode worm</name>
    <dbReference type="NCBI Taxonomy" id="6279"/>
    <lineage>
        <taxon>Eukaryota</taxon>
        <taxon>Metazoa</taxon>
        <taxon>Ecdysozoa</taxon>
        <taxon>Nematoda</taxon>
        <taxon>Chromadorea</taxon>
        <taxon>Rhabditida</taxon>
        <taxon>Spirurina</taxon>
        <taxon>Spiruromorpha</taxon>
        <taxon>Filarioidea</taxon>
        <taxon>Onchocercidae</taxon>
        <taxon>Brugia</taxon>
    </lineage>
</organism>
<evidence type="ECO:0000313" key="1">
    <source>
        <dbReference type="EMBL" id="CDP95905.1"/>
    </source>
</evidence>
<name>A0A0J9XUC8_BRUMA</name>
<gene>
    <name evidence="1" type="primary">Bm463</name>
    <name evidence="1" type="ORF">BM_Bm463</name>
</gene>
<dbReference type="EMBL" id="LN856957">
    <property type="protein sequence ID" value="CDP95905.1"/>
    <property type="molecule type" value="Genomic_DNA"/>
</dbReference>
<sequence>MLREDCNRCGEADVVILSRTAKFSQHNKAGSCHNKRSYRLIPILCMSESAQLHNLQRTCPCLQACQQLFVRPITLSADQPLIVNHIFCLRFWHYLSSYILCKAS</sequence>
<reference evidence="1" key="1">
    <citation type="journal article" date="2007" name="Science">
        <title>Draft genome of the filarial nematode parasite Brugia malayi.</title>
        <authorList>
            <person name="Ghedin E."/>
            <person name="Wang S."/>
            <person name="Spiro D."/>
            <person name="Caler E."/>
            <person name="Zhao Q."/>
            <person name="Crabtree J."/>
            <person name="Allen J.E."/>
            <person name="Delcher A.L."/>
            <person name="Guiliano D.B."/>
            <person name="Miranda-Saavedra D."/>
            <person name="Angiuoli S.V."/>
            <person name="Creasy T."/>
            <person name="Amedeo P."/>
            <person name="Haas B."/>
            <person name="El-Sayed N.M."/>
            <person name="Wortman J.R."/>
            <person name="Feldblyum T."/>
            <person name="Tallon L."/>
            <person name="Schatz M."/>
            <person name="Shumway M."/>
            <person name="Koo H."/>
            <person name="Salzberg S.L."/>
            <person name="Schobel S."/>
            <person name="Pertea M."/>
            <person name="Pop M."/>
            <person name="White O."/>
            <person name="Barton G.J."/>
            <person name="Carlow C.K."/>
            <person name="Crawford M.J."/>
            <person name="Daub J."/>
            <person name="Dimmic M.W."/>
            <person name="Estes C.F."/>
            <person name="Foster J.M."/>
            <person name="Ganatra M."/>
            <person name="Gregory W.F."/>
            <person name="Johnson N.M."/>
            <person name="Jin J."/>
            <person name="Komuniecki R."/>
            <person name="Korf I."/>
            <person name="Kumar S."/>
            <person name="Laney S."/>
            <person name="Li B.W."/>
            <person name="Li W."/>
            <person name="Lindblom T.H."/>
            <person name="Lustigman S."/>
            <person name="Ma D."/>
            <person name="Maina C.V."/>
            <person name="Martin D.M."/>
            <person name="McCarter J.P."/>
            <person name="McReynolds L."/>
            <person name="Mitreva M."/>
            <person name="Nutman T.B."/>
            <person name="Parkinson J."/>
            <person name="Peregrin-Alvarez J.M."/>
            <person name="Poole C."/>
            <person name="Ren Q."/>
            <person name="Saunders L."/>
            <person name="Sluder A.E."/>
            <person name="Smith K."/>
            <person name="Stanke M."/>
            <person name="Unnasch T.R."/>
            <person name="Ware J."/>
            <person name="Wei A.D."/>
            <person name="Weil G."/>
            <person name="Williams D.J."/>
            <person name="Zhang Y."/>
            <person name="Williams S.A."/>
            <person name="Fraser-Liggett C."/>
            <person name="Slatko B."/>
            <person name="Blaxter M.L."/>
            <person name="Scott A.L."/>
        </authorList>
    </citation>
    <scope>NUCLEOTIDE SEQUENCE</scope>
    <source>
        <strain evidence="1">FR3</strain>
    </source>
</reference>
<reference evidence="1" key="2">
    <citation type="submission" date="2012-12" db="EMBL/GenBank/DDBJ databases">
        <authorList>
            <person name="Gao Y.W."/>
            <person name="Fan S.T."/>
            <person name="Sun H.T."/>
            <person name="Wang Z."/>
            <person name="Gao X.L."/>
            <person name="Li Y.G."/>
            <person name="Wang T.C."/>
            <person name="Zhang K."/>
            <person name="Xu W.W."/>
            <person name="Yu Z.J."/>
            <person name="Xia X.Z."/>
        </authorList>
    </citation>
    <scope>NUCLEOTIDE SEQUENCE</scope>
    <source>
        <strain evidence="1">FR3</strain>
    </source>
</reference>
<protein>
    <submittedName>
        <fullName evidence="1">Bm463, isoform c</fullName>
    </submittedName>
</protein>
<proteinExistence type="predicted"/>